<gene>
    <name evidence="1" type="ORF">M9Y10_017022</name>
</gene>
<dbReference type="InterPro" id="IPR036770">
    <property type="entry name" value="Ankyrin_rpt-contain_sf"/>
</dbReference>
<evidence type="ECO:0000313" key="2">
    <source>
        <dbReference type="Proteomes" id="UP001470230"/>
    </source>
</evidence>
<keyword evidence="2" id="KW-1185">Reference proteome</keyword>
<dbReference type="PANTHER" id="PTHR45661">
    <property type="entry name" value="SURFACE ANTIGEN"/>
    <property type="match status" value="1"/>
</dbReference>
<name>A0ABR2HYY7_9EUKA</name>
<protein>
    <recommendedName>
        <fullName evidence="3">Surface antigen BspA-like</fullName>
    </recommendedName>
</protein>
<reference evidence="1 2" key="1">
    <citation type="submission" date="2024-04" db="EMBL/GenBank/DDBJ databases">
        <title>Tritrichomonas musculus Genome.</title>
        <authorList>
            <person name="Alves-Ferreira E."/>
            <person name="Grigg M."/>
            <person name="Lorenzi H."/>
            <person name="Galac M."/>
        </authorList>
    </citation>
    <scope>NUCLEOTIDE SEQUENCE [LARGE SCALE GENOMIC DNA]</scope>
    <source>
        <strain evidence="1 2">EAF2021</strain>
    </source>
</reference>
<dbReference type="Proteomes" id="UP001470230">
    <property type="component" value="Unassembled WGS sequence"/>
</dbReference>
<dbReference type="PANTHER" id="PTHR45661:SF3">
    <property type="entry name" value="IG-LIKE DOMAIN-CONTAINING PROTEIN"/>
    <property type="match status" value="1"/>
</dbReference>
<dbReference type="SUPFAM" id="SSF52058">
    <property type="entry name" value="L domain-like"/>
    <property type="match status" value="1"/>
</dbReference>
<comment type="caution">
    <text evidence="1">The sequence shown here is derived from an EMBL/GenBank/DDBJ whole genome shotgun (WGS) entry which is preliminary data.</text>
</comment>
<dbReference type="InterPro" id="IPR026906">
    <property type="entry name" value="LRR_5"/>
</dbReference>
<accession>A0ABR2HYY7</accession>
<dbReference type="EMBL" id="JAPFFF010000021">
    <property type="protein sequence ID" value="KAK8854458.1"/>
    <property type="molecule type" value="Genomic_DNA"/>
</dbReference>
<sequence>MSDAKMEILNFFDLQISFHNQLLYYIEDNDDDDNTFSILINILKSMKLEMNPNLLNDVLHLLSKFSKHHHRYPFFFRKIEKILFHMKDEIKRTLSNFSLFKIFKTNKRMLFFLFKEKFIEIDQTIADLFLCKERRSYCQYFRLEIKSIKNDRSRIRIENFDLFDKNREIGENESYICQMIRADLVEEFVSHVTRSNMPLWIDIEPSIFETNSFLLKNKKTTLIEYSAFYGSIQIFQYLRLNKVELTSSLWMYAIHSDNAEMIHLLEEYHVSPPNNSFEIVLNESIKCHHNSIANYIAENVLSKKIASEAVFHYYNYMLLPIEINSDFIYFTIKFNYIEFIEFLLQKEILFLNAPIRSCKAFKVFSCTVLQLAVQLQNKKVIDLFLSYLKDEIIPHAFEGCYNMIDFAFPSTITKIGEHAFNGCVSLRRIVIPSSVTEIKPYTFKKCNSLVEVSIPFSVTSIGASAFEDCKSLKEIMIPSSVIDIGQSAFKDCSSMMRIMLPLSLKGIEPYTFNNCSSLNEISIPDSVERIGWSSFSGCSSLEQVVIPSSVKAVDGLAFSRCSSLKKVKINSSLPSIEYKTFFQCKSLTDVNIPSSVTAIRHGSFCECSSLHEIEIPPNVVSIESYVFSGCSSLNDISIPFSVESIGHHVFSGCHMMKQIIIPDHLYSKSIGVCEKTKIVKKTKCFFY</sequence>
<proteinExistence type="predicted"/>
<organism evidence="1 2">
    <name type="scientific">Tritrichomonas musculus</name>
    <dbReference type="NCBI Taxonomy" id="1915356"/>
    <lineage>
        <taxon>Eukaryota</taxon>
        <taxon>Metamonada</taxon>
        <taxon>Parabasalia</taxon>
        <taxon>Tritrichomonadida</taxon>
        <taxon>Tritrichomonadidae</taxon>
        <taxon>Tritrichomonas</taxon>
    </lineage>
</organism>
<dbReference type="SUPFAM" id="SSF48403">
    <property type="entry name" value="Ankyrin repeat"/>
    <property type="match status" value="1"/>
</dbReference>
<evidence type="ECO:0008006" key="3">
    <source>
        <dbReference type="Google" id="ProtNLM"/>
    </source>
</evidence>
<dbReference type="Pfam" id="PF13306">
    <property type="entry name" value="LRR_5"/>
    <property type="match status" value="2"/>
</dbReference>
<dbReference type="InterPro" id="IPR053139">
    <property type="entry name" value="Surface_bspA-like"/>
</dbReference>
<evidence type="ECO:0000313" key="1">
    <source>
        <dbReference type="EMBL" id="KAK8854458.1"/>
    </source>
</evidence>
<dbReference type="Gene3D" id="3.40.50.12480">
    <property type="match status" value="1"/>
</dbReference>
<dbReference type="Gene3D" id="3.80.10.10">
    <property type="entry name" value="Ribonuclease Inhibitor"/>
    <property type="match status" value="3"/>
</dbReference>
<dbReference type="InterPro" id="IPR032675">
    <property type="entry name" value="LRR_dom_sf"/>
</dbReference>